<gene>
    <name evidence="1" type="ORF">EVAR_77190_1</name>
</gene>
<proteinExistence type="predicted"/>
<dbReference type="Proteomes" id="UP000299102">
    <property type="component" value="Unassembled WGS sequence"/>
</dbReference>
<keyword evidence="2" id="KW-1185">Reference proteome</keyword>
<evidence type="ECO:0000313" key="2">
    <source>
        <dbReference type="Proteomes" id="UP000299102"/>
    </source>
</evidence>
<dbReference type="AlphaFoldDB" id="A0A4C1T5H0"/>
<evidence type="ECO:0000313" key="1">
    <source>
        <dbReference type="EMBL" id="GBP08511.1"/>
    </source>
</evidence>
<organism evidence="1 2">
    <name type="scientific">Eumeta variegata</name>
    <name type="common">Bagworm moth</name>
    <name type="synonym">Eumeta japonica</name>
    <dbReference type="NCBI Taxonomy" id="151549"/>
    <lineage>
        <taxon>Eukaryota</taxon>
        <taxon>Metazoa</taxon>
        <taxon>Ecdysozoa</taxon>
        <taxon>Arthropoda</taxon>
        <taxon>Hexapoda</taxon>
        <taxon>Insecta</taxon>
        <taxon>Pterygota</taxon>
        <taxon>Neoptera</taxon>
        <taxon>Endopterygota</taxon>
        <taxon>Lepidoptera</taxon>
        <taxon>Glossata</taxon>
        <taxon>Ditrysia</taxon>
        <taxon>Tineoidea</taxon>
        <taxon>Psychidae</taxon>
        <taxon>Oiketicinae</taxon>
        <taxon>Eumeta</taxon>
    </lineage>
</organism>
<comment type="caution">
    <text evidence="1">The sequence shown here is derived from an EMBL/GenBank/DDBJ whole genome shotgun (WGS) entry which is preliminary data.</text>
</comment>
<reference evidence="1 2" key="1">
    <citation type="journal article" date="2019" name="Commun. Biol.">
        <title>The bagworm genome reveals a unique fibroin gene that provides high tensile strength.</title>
        <authorList>
            <person name="Kono N."/>
            <person name="Nakamura H."/>
            <person name="Ohtoshi R."/>
            <person name="Tomita M."/>
            <person name="Numata K."/>
            <person name="Arakawa K."/>
        </authorList>
    </citation>
    <scope>NUCLEOTIDE SEQUENCE [LARGE SCALE GENOMIC DNA]</scope>
</reference>
<accession>A0A4C1T5H0</accession>
<sequence length="99" mass="11669">MQQLVKCAEFFFNIVQNARNTEKKPKSLRRYDTSAHKPISLPVNIEMEYDVFFFVDEKNLTPRVFLFTCANELGEFTRGLEAFAYPLNGSPIRERKLRF</sequence>
<protein>
    <submittedName>
        <fullName evidence="1">Uncharacterized protein</fullName>
    </submittedName>
</protein>
<name>A0A4C1T5H0_EUMVA</name>
<dbReference type="EMBL" id="BGZK01000031">
    <property type="protein sequence ID" value="GBP08511.1"/>
    <property type="molecule type" value="Genomic_DNA"/>
</dbReference>